<organism evidence="1 2">
    <name type="scientific">Porphyromonas levii</name>
    <dbReference type="NCBI Taxonomy" id="28114"/>
    <lineage>
        <taxon>Bacteria</taxon>
        <taxon>Pseudomonadati</taxon>
        <taxon>Bacteroidota</taxon>
        <taxon>Bacteroidia</taxon>
        <taxon>Bacteroidales</taxon>
        <taxon>Porphyromonadaceae</taxon>
        <taxon>Porphyromonas</taxon>
    </lineage>
</organism>
<proteinExistence type="predicted"/>
<dbReference type="OrthoDB" id="9814580at2"/>
<dbReference type="Gene3D" id="3.90.870.10">
    <property type="entry name" value="DHBP synthase"/>
    <property type="match status" value="1"/>
</dbReference>
<accession>A0A4Y8WPD2</accession>
<name>A0A4Y8WPD2_9PORP</name>
<dbReference type="Proteomes" id="UP000297225">
    <property type="component" value="Unassembled WGS sequence"/>
</dbReference>
<dbReference type="AlphaFoldDB" id="A0A4Y8WPD2"/>
<gene>
    <name evidence="1" type="ORF">E4P47_08585</name>
</gene>
<dbReference type="PANTHER" id="PTHR42828">
    <property type="entry name" value="DHBP SYNTHASE RIBB-LIKE ALPHA/BETA DOMAIN-CONTAINING PROTEIN"/>
    <property type="match status" value="1"/>
</dbReference>
<dbReference type="PROSITE" id="PS51163">
    <property type="entry name" value="YRDC"/>
    <property type="match status" value="1"/>
</dbReference>
<dbReference type="RefSeq" id="WP_134850061.1">
    <property type="nucleotide sequence ID" value="NZ_CP197400.1"/>
</dbReference>
<comment type="caution">
    <text evidence="1">The sequence shown here is derived from an EMBL/GenBank/DDBJ whole genome shotgun (WGS) entry which is preliminary data.</text>
</comment>
<dbReference type="InterPro" id="IPR017945">
    <property type="entry name" value="DHBP_synth_RibB-like_a/b_dom"/>
</dbReference>
<protein>
    <submittedName>
        <fullName evidence="1">Threonylcarbamoyl-AMP synthase</fullName>
    </submittedName>
</protein>
<dbReference type="Pfam" id="PF01300">
    <property type="entry name" value="Sua5_yciO_yrdC"/>
    <property type="match status" value="1"/>
</dbReference>
<reference evidence="1 2" key="1">
    <citation type="submission" date="2019-03" db="EMBL/GenBank/DDBJ databases">
        <title>Porphyromonas levii Isolated from the Uterus of Dairy Cows.</title>
        <authorList>
            <person name="Francis A.M."/>
        </authorList>
    </citation>
    <scope>NUCLEOTIDE SEQUENCE [LARGE SCALE GENOMIC DNA]</scope>
    <source>
        <strain evidence="1 2">AF5678</strain>
    </source>
</reference>
<dbReference type="STRING" id="1122973.GCA_000379925_01764"/>
<dbReference type="EMBL" id="SPNC01000167">
    <property type="protein sequence ID" value="TFH94189.1"/>
    <property type="molecule type" value="Genomic_DNA"/>
</dbReference>
<dbReference type="NCBIfam" id="TIGR00057">
    <property type="entry name" value="L-threonylcarbamoyladenylate synthase"/>
    <property type="match status" value="1"/>
</dbReference>
<keyword evidence="2" id="KW-1185">Reference proteome</keyword>
<dbReference type="GO" id="GO:0003725">
    <property type="term" value="F:double-stranded RNA binding"/>
    <property type="evidence" value="ECO:0007669"/>
    <property type="project" value="InterPro"/>
</dbReference>
<dbReference type="InterPro" id="IPR052532">
    <property type="entry name" value="SUA5_domain"/>
</dbReference>
<dbReference type="InterPro" id="IPR006070">
    <property type="entry name" value="Sua5-like_dom"/>
</dbReference>
<dbReference type="PANTHER" id="PTHR42828:SF3">
    <property type="entry name" value="THREONYLCARBAMOYL-AMP SYNTHASE"/>
    <property type="match status" value="1"/>
</dbReference>
<evidence type="ECO:0000313" key="2">
    <source>
        <dbReference type="Proteomes" id="UP000297225"/>
    </source>
</evidence>
<evidence type="ECO:0000313" key="1">
    <source>
        <dbReference type="EMBL" id="TFH94189.1"/>
    </source>
</evidence>
<dbReference type="SUPFAM" id="SSF55821">
    <property type="entry name" value="YrdC/RibB"/>
    <property type="match status" value="1"/>
</dbReference>
<sequence length="204" mass="22694">MIKVYDGSPTPEKVLRELSQVLREGELIIIPTDTRYSLCCDALNQNSLERLAHLKGIDPKKSLFSILCSDISQISEYAHLDNDAFKLIKANTPGPFTFILPVSGSLPKIYKGRKEVGVRIPRHRLALDLVDYFGHPLTGFSLPIDMDERDAEYGYHPELIEELWGSKVAYVVDGGMGSMVESAIVDCTSEPFQIVREGPISLAL</sequence>